<dbReference type="InterPro" id="IPR027417">
    <property type="entry name" value="P-loop_NTPase"/>
</dbReference>
<dbReference type="SUPFAM" id="SSF52540">
    <property type="entry name" value="P-loop containing nucleoside triphosphate hydrolases"/>
    <property type="match status" value="1"/>
</dbReference>
<keyword evidence="2" id="KW-1133">Transmembrane helix</keyword>
<dbReference type="Proteomes" id="UP000002357">
    <property type="component" value="Chromosome"/>
</dbReference>
<feature type="region of interest" description="Disordered" evidence="1">
    <location>
        <begin position="961"/>
        <end position="994"/>
    </location>
</feature>
<proteinExistence type="predicted"/>
<dbReference type="Gene3D" id="3.40.50.300">
    <property type="entry name" value="P-loop containing nucleotide triphosphate hydrolases"/>
    <property type="match status" value="1"/>
</dbReference>
<dbReference type="STRING" id="1901.BB341_27390"/>
<keyword evidence="5" id="KW-1185">Reference proteome</keyword>
<evidence type="ECO:0000259" key="3">
    <source>
        <dbReference type="Pfam" id="PF05729"/>
    </source>
</evidence>
<dbReference type="eggNOG" id="COG5635">
    <property type="taxonomic scope" value="Bacteria"/>
</dbReference>
<evidence type="ECO:0000256" key="1">
    <source>
        <dbReference type="SAM" id="MobiDB-lite"/>
    </source>
</evidence>
<feature type="transmembrane region" description="Helical" evidence="2">
    <location>
        <begin position="14"/>
        <end position="36"/>
    </location>
</feature>
<reference evidence="4 5" key="1">
    <citation type="journal article" date="2010" name="Genome Biol. Evol.">
        <title>The sequence of a 1.8-mb bacterial linear plasmid reveals a rich evolutionary reservoir of secondary metabolic pathways.</title>
        <authorList>
            <person name="Medema M.H."/>
            <person name="Trefzer A."/>
            <person name="Kovalchuk A."/>
            <person name="van den Berg M."/>
            <person name="Mueller U."/>
            <person name="Heijne W."/>
            <person name="Wu L."/>
            <person name="Alam M.T."/>
            <person name="Ronning C.M."/>
            <person name="Nierman W.C."/>
            <person name="Bovenberg R.A.L."/>
            <person name="Breitling R."/>
            <person name="Takano E."/>
        </authorList>
    </citation>
    <scope>NUCLEOTIDE SEQUENCE [LARGE SCALE GENOMIC DNA]</scope>
    <source>
        <strain evidence="5">ATCC 27064 / DSM 738 / JCM 4710 / NBRC 13307 / NCIMB 12785 / NRRL 3585 / VKM Ac-602</strain>
    </source>
</reference>
<feature type="domain" description="NACHT" evidence="3">
    <location>
        <begin position="160"/>
        <end position="309"/>
    </location>
</feature>
<dbReference type="EMBL" id="CM000913">
    <property type="protein sequence ID" value="EFG05146.1"/>
    <property type="molecule type" value="Genomic_DNA"/>
</dbReference>
<feature type="compositionally biased region" description="Basic and acidic residues" evidence="1">
    <location>
        <begin position="971"/>
        <end position="994"/>
    </location>
</feature>
<keyword evidence="2" id="KW-0472">Membrane</keyword>
<evidence type="ECO:0000313" key="5">
    <source>
        <dbReference type="Proteomes" id="UP000002357"/>
    </source>
</evidence>
<evidence type="ECO:0000256" key="2">
    <source>
        <dbReference type="SAM" id="Phobius"/>
    </source>
</evidence>
<dbReference type="InterPro" id="IPR007111">
    <property type="entry name" value="NACHT_NTPase"/>
</dbReference>
<gene>
    <name evidence="4" type="ORF">SCLAV_0070</name>
</gene>
<feature type="transmembrane region" description="Helical" evidence="2">
    <location>
        <begin position="848"/>
        <end position="868"/>
    </location>
</feature>
<protein>
    <submittedName>
        <fullName evidence="4">Transcriptional regulator, XRE family</fullName>
    </submittedName>
</protein>
<keyword evidence="2" id="KW-0812">Transmembrane</keyword>
<dbReference type="AlphaFoldDB" id="E2Q5Y6"/>
<sequence length="994" mass="107081">MREGRGVTVNRRRWWWTGAVVVTGGVFGTLVGVRSLEFGNQVASVLALLTSLAGLGVEVVRGTRAARTARESPENVRPAAAGLAAAVTEQWQEEARSRRLQDPEPLPLRWSPSEPHLSDHWVNIAPDTGPEPRLPDRAEILTGHLDEVAAMYTRLPSGRLVVLGEPGAGKTVLLLQLALDLLAVRAPDDPVPVIVELAGWNPETQRFDDWLEERLIAGYPATATRDGSGVTRARALVDQGMVLPLLDGLDELPAPLSHQAVLTLNRSLDHHRPVVLTCRARDWAAVVEAADVLTSAAVVELRPLSWETVGTHLSRTARLRPGSADETRWTPVLRQVETTPDDPVCRTLRTVLGSPLMAGLARAVYSDTAADPRALLAPRYADRAELEQHLLDAFVPAAYGADDRGAVARLAFVARHLQRRGTRDLAWWDLPSGSRLGLDRAARALPTLLVALLVSWQVSPGVDGRLIWLEAAAFLTAMGLVHRLLSYVVAPGAASSPGRLAVRALVCCATLAALGAFSGFLRPLTHEAGDPGYWNGSPHPANLVLHLALLGASSAILARGMGISNSPATLSPAFRGPYRAVSVQVRRLVRIGPMALGVGIAAGLASGTVFGTAQAAVAVARASAHHGLPGGGTQHIDADGSRYTEMADGWRYGRQPDGTRYVEFPRPVEGALLKDADGRARLWDGTVLEGRVADWEQRLETRAVDCPGVPSDRCTRYVAHVRLLLETQAFSTDRMVRMPGSGGTESPVVEWYLALPAVAGEDRPRASDPALTPVPVRFAEGTPVRDWQERAPRRVLAADSLRNAILGDLTVGLTVGLAAGIRRWLSAPADVTRAAGPLGSLHGDRRAALIRSLVVAILAVAFLVWHLWNHGRIESGHIPLVFGFFDPEIAFAVALPAGPICLYVTAWGRFTTMRAWLALTGKLPWRLMAFLADAHERGVLRQAGAVYQFRHARLQERLAEMPVSPRSGADGPRRFPSSRDGRSADRHRDTVGGS</sequence>
<evidence type="ECO:0000313" key="4">
    <source>
        <dbReference type="EMBL" id="EFG05146.1"/>
    </source>
</evidence>
<accession>E2Q5Y6</accession>
<name>E2Q5Y6_STRCL</name>
<dbReference type="KEGG" id="sclf:BB341_27390"/>
<dbReference type="Pfam" id="PF05729">
    <property type="entry name" value="NACHT"/>
    <property type="match status" value="1"/>
</dbReference>
<organism evidence="4 5">
    <name type="scientific">Streptomyces clavuligerus</name>
    <dbReference type="NCBI Taxonomy" id="1901"/>
    <lineage>
        <taxon>Bacteria</taxon>
        <taxon>Bacillati</taxon>
        <taxon>Actinomycetota</taxon>
        <taxon>Actinomycetes</taxon>
        <taxon>Kitasatosporales</taxon>
        <taxon>Streptomycetaceae</taxon>
        <taxon>Streptomyces</taxon>
    </lineage>
</organism>
<feature type="transmembrane region" description="Helical" evidence="2">
    <location>
        <begin position="888"/>
        <end position="907"/>
    </location>
</feature>